<protein>
    <submittedName>
        <fullName evidence="2">Uncharacterized protein</fullName>
    </submittedName>
</protein>
<dbReference type="EMBL" id="JAROBZ020000003">
    <property type="protein sequence ID" value="MFB3170786.1"/>
    <property type="molecule type" value="Genomic_DNA"/>
</dbReference>
<keyword evidence="1" id="KW-1133">Transmembrane helix</keyword>
<keyword evidence="3" id="KW-1185">Reference proteome</keyword>
<keyword evidence="1" id="KW-0812">Transmembrane</keyword>
<proteinExistence type="predicted"/>
<name>A0ABV4Z1W7_9BACI</name>
<evidence type="ECO:0000313" key="3">
    <source>
        <dbReference type="Proteomes" id="UP001241748"/>
    </source>
</evidence>
<gene>
    <name evidence="2" type="ORF">P5G62_027235</name>
</gene>
<dbReference type="RefSeq" id="WP_306077567.1">
    <property type="nucleotide sequence ID" value="NZ_JAROBZ020000003.1"/>
</dbReference>
<reference evidence="2 3" key="1">
    <citation type="submission" date="2024-05" db="EMBL/GenBank/DDBJ databases">
        <authorList>
            <person name="Venkateswaran K."/>
        </authorList>
    </citation>
    <scope>NUCLEOTIDE SEQUENCE [LARGE SCALE GENOMIC DNA]</scope>
    <source>
        <strain evidence="2 3">179-C4-2-HS</strain>
    </source>
</reference>
<comment type="caution">
    <text evidence="2">The sequence shown here is derived from an EMBL/GenBank/DDBJ whole genome shotgun (WGS) entry which is preliminary data.</text>
</comment>
<accession>A0ABV4Z1W7</accession>
<sequence>MVGVLIDDVERQVAKSTRVILFSMILGIIVGLISAIVLGNKVKKILFGMEPVDIAHQLKQRSAILEYKN</sequence>
<evidence type="ECO:0000313" key="2">
    <source>
        <dbReference type="EMBL" id="MFB3170786.1"/>
    </source>
</evidence>
<dbReference type="Proteomes" id="UP001241748">
    <property type="component" value="Unassembled WGS sequence"/>
</dbReference>
<organism evidence="2 3">
    <name type="scientific">Neobacillus driksii</name>
    <dbReference type="NCBI Taxonomy" id="3035913"/>
    <lineage>
        <taxon>Bacteria</taxon>
        <taxon>Bacillati</taxon>
        <taxon>Bacillota</taxon>
        <taxon>Bacilli</taxon>
        <taxon>Bacillales</taxon>
        <taxon>Bacillaceae</taxon>
        <taxon>Neobacillus</taxon>
    </lineage>
</organism>
<keyword evidence="1" id="KW-0472">Membrane</keyword>
<feature type="transmembrane region" description="Helical" evidence="1">
    <location>
        <begin position="20"/>
        <end position="39"/>
    </location>
</feature>
<evidence type="ECO:0000256" key="1">
    <source>
        <dbReference type="SAM" id="Phobius"/>
    </source>
</evidence>